<dbReference type="GO" id="GO:0003677">
    <property type="term" value="F:DNA binding"/>
    <property type="evidence" value="ECO:0007669"/>
    <property type="project" value="UniProtKB-KW"/>
</dbReference>
<reference evidence="10" key="1">
    <citation type="submission" date="2023-03" db="EMBL/GenBank/DDBJ databases">
        <authorList>
            <person name="Steffen K."/>
            <person name="Cardenas P."/>
        </authorList>
    </citation>
    <scope>NUCLEOTIDE SEQUENCE</scope>
</reference>
<keyword evidence="7" id="KW-0238">DNA-binding</keyword>
<dbReference type="PANTHER" id="PTHR30591">
    <property type="entry name" value="RECBCD ENZYME SUBUNIT RECC"/>
    <property type="match status" value="1"/>
</dbReference>
<protein>
    <submittedName>
        <fullName evidence="10">Gene 69 protein</fullName>
    </submittedName>
</protein>
<dbReference type="GO" id="GO:0006310">
    <property type="term" value="P:DNA recombination"/>
    <property type="evidence" value="ECO:0007669"/>
    <property type="project" value="TreeGrafter"/>
</dbReference>
<organism evidence="10 11">
    <name type="scientific">Geodia barretti</name>
    <name type="common">Barrett's horny sponge</name>
    <dbReference type="NCBI Taxonomy" id="519541"/>
    <lineage>
        <taxon>Eukaryota</taxon>
        <taxon>Metazoa</taxon>
        <taxon>Porifera</taxon>
        <taxon>Demospongiae</taxon>
        <taxon>Heteroscleromorpha</taxon>
        <taxon>Tetractinellida</taxon>
        <taxon>Astrophorina</taxon>
        <taxon>Geodiidae</taxon>
        <taxon>Geodia</taxon>
    </lineage>
</organism>
<evidence type="ECO:0000256" key="5">
    <source>
        <dbReference type="ARBA" id="ARBA00022839"/>
    </source>
</evidence>
<gene>
    <name evidence="10" type="ORF">GBAR_LOCUS17093</name>
</gene>
<dbReference type="PANTHER" id="PTHR30591:SF1">
    <property type="entry name" value="RECBCD ENZYME SUBUNIT RECC"/>
    <property type="match status" value="1"/>
</dbReference>
<evidence type="ECO:0000256" key="6">
    <source>
        <dbReference type="ARBA" id="ARBA00022840"/>
    </source>
</evidence>
<dbReference type="Gene3D" id="3.90.320.10">
    <property type="match status" value="1"/>
</dbReference>
<evidence type="ECO:0000256" key="2">
    <source>
        <dbReference type="ARBA" id="ARBA00022741"/>
    </source>
</evidence>
<keyword evidence="1" id="KW-0540">Nuclease</keyword>
<dbReference type="InterPro" id="IPR027417">
    <property type="entry name" value="P-loop_NTPase"/>
</dbReference>
<keyword evidence="5" id="KW-0269">Exonuclease</keyword>
<keyword evidence="8" id="KW-0234">DNA repair</keyword>
<feature type="domain" description="PD-(D/E)XK endonuclease-like" evidence="9">
    <location>
        <begin position="777"/>
        <end position="1050"/>
    </location>
</feature>
<dbReference type="Gene3D" id="3.40.50.300">
    <property type="entry name" value="P-loop containing nucleotide triphosphate hydrolases"/>
    <property type="match status" value="1"/>
</dbReference>
<proteinExistence type="predicted"/>
<keyword evidence="2" id="KW-0547">Nucleotide-binding</keyword>
<accession>A0AA35SHC8</accession>
<evidence type="ECO:0000256" key="3">
    <source>
        <dbReference type="ARBA" id="ARBA00022763"/>
    </source>
</evidence>
<evidence type="ECO:0000256" key="7">
    <source>
        <dbReference type="ARBA" id="ARBA00023125"/>
    </source>
</evidence>
<evidence type="ECO:0000259" key="9">
    <source>
        <dbReference type="Pfam" id="PF12705"/>
    </source>
</evidence>
<dbReference type="InterPro" id="IPR038726">
    <property type="entry name" value="PDDEXK_AddAB-type"/>
</dbReference>
<dbReference type="GO" id="GO:0006281">
    <property type="term" value="P:DNA repair"/>
    <property type="evidence" value="ECO:0007669"/>
    <property type="project" value="UniProtKB-KW"/>
</dbReference>
<dbReference type="Proteomes" id="UP001174909">
    <property type="component" value="Unassembled WGS sequence"/>
</dbReference>
<comment type="caution">
    <text evidence="10">The sequence shown here is derived from an EMBL/GenBank/DDBJ whole genome shotgun (WGS) entry which is preliminary data.</text>
</comment>
<sequence>MDDQSLDSGPHVCLTRSIPSRRDTLLVNQPNMDGGMHQSRITSQQILIVDRLSANLNGALWRLIADEQQNDVLAPVTVVTPTRYAGLALRQELGRTGFANVRFMTLPILSELLGAAALDQQGRKPLTTVLENLAVRRVLADTDGPLQGVREHPSTQSSVRAALRQLRNTDETIRSALAARGGIVGEMARLHESFRELAGHEWYDAEDLAEAAAATVSAGAAPGLPDLGLIVFHLPHGLSPGQTRLMETLAERHRCAALLGTTGDDDANESTRDLAARLSRTMPPPARATTGAEEIPLLAGSAQLHVAPTAHDELRWVIRQIIREINENRTPLHRMAILFRMADPYASLVRDELRMAGIPMAGPDRGSLSDTGVGRALNGLLELSGSQLPRSDVMAWLSGCPVGISAGAGQGFSPSQWDVVTRKAGIVVGRQQWRDRLDAHAQRLSTDADRRETDGEISVSRAHGMRSEAAVAQSIRAFIDKLAEDLDPPPEGSSWREFAAWASGLLDHYLATDLSELDDAALVSVRRLLDEFAAADSVHHGATLPEFRQMVGEMMNAPVGHLGPTGQGVFVSSFAGAAGMSFDAIWLVGMIEGAVPPAPRRDPLLTEPDWLASGGHNRIQARMAEERYEYLAAIASAPRRTLTYPVADGASQRQAYPSRWFLEQASGLSGSPVRTGDLPTLRGCDWLTVDDSPEQAVANAQEIGLGDHRDFRLKRLLEWRRRGHTLGDHPYASRAPLARALRLARRRSLRQLTEFDGNLSGIEESQRFHIGPGGTPISPTALETWATCPYRYFLAQVLRLSALDTPEETFSINALDRGTLSHAILERFMGESVTGGDLPSPGEPWGADDRDRLMRIAAQSFRHAETQGVTGKRLLWDMVKTEVLSDLEAFLEADATLREASGTTDVVDDQTGISFRGVIDRIDISADEKNVLVVDYKTGSADPYRGLDDDPIDQGRRLQLGVYSLAARARFPEADTVAAAYWFSTNRGRFQFAPTAPFNIADEGVAERFREGVDSIVAGINAGIFPANPGPPGRYGPSNCQYCDFNSVCPTRRSELWERKKSDAILSGYLRLAEADGEKD</sequence>
<dbReference type="Gene3D" id="1.10.486.10">
    <property type="entry name" value="PCRA, domain 4"/>
    <property type="match status" value="1"/>
</dbReference>
<keyword evidence="3" id="KW-0227">DNA damage</keyword>
<dbReference type="GO" id="GO:0005524">
    <property type="term" value="F:ATP binding"/>
    <property type="evidence" value="ECO:0007669"/>
    <property type="project" value="UniProtKB-KW"/>
</dbReference>
<keyword evidence="11" id="KW-1185">Reference proteome</keyword>
<keyword evidence="6" id="KW-0067">ATP-binding</keyword>
<keyword evidence="4" id="KW-0378">Hydrolase</keyword>
<evidence type="ECO:0000256" key="8">
    <source>
        <dbReference type="ARBA" id="ARBA00023204"/>
    </source>
</evidence>
<evidence type="ECO:0000313" key="11">
    <source>
        <dbReference type="Proteomes" id="UP001174909"/>
    </source>
</evidence>
<evidence type="ECO:0000256" key="1">
    <source>
        <dbReference type="ARBA" id="ARBA00022722"/>
    </source>
</evidence>
<evidence type="ECO:0000256" key="4">
    <source>
        <dbReference type="ARBA" id="ARBA00022801"/>
    </source>
</evidence>
<dbReference type="AlphaFoldDB" id="A0AA35SHC8"/>
<dbReference type="Pfam" id="PF12705">
    <property type="entry name" value="PDDEXK_1"/>
    <property type="match status" value="1"/>
</dbReference>
<dbReference type="InterPro" id="IPR011604">
    <property type="entry name" value="PDDEXK-like_dom_sf"/>
</dbReference>
<evidence type="ECO:0000313" key="10">
    <source>
        <dbReference type="EMBL" id="CAI8030135.1"/>
    </source>
</evidence>
<dbReference type="SUPFAM" id="SSF52540">
    <property type="entry name" value="P-loop containing nucleoside triphosphate hydrolases"/>
    <property type="match status" value="1"/>
</dbReference>
<dbReference type="GO" id="GO:0004527">
    <property type="term" value="F:exonuclease activity"/>
    <property type="evidence" value="ECO:0007669"/>
    <property type="project" value="UniProtKB-KW"/>
</dbReference>
<name>A0AA35SHC8_GEOBA</name>
<dbReference type="EMBL" id="CASHTH010002458">
    <property type="protein sequence ID" value="CAI8030135.1"/>
    <property type="molecule type" value="Genomic_DNA"/>
</dbReference>